<feature type="transmembrane region" description="Helical" evidence="6">
    <location>
        <begin position="360"/>
        <end position="381"/>
    </location>
</feature>
<dbReference type="SUPFAM" id="SSF103473">
    <property type="entry name" value="MFS general substrate transporter"/>
    <property type="match status" value="1"/>
</dbReference>
<evidence type="ECO:0000256" key="5">
    <source>
        <dbReference type="SAM" id="MobiDB-lite"/>
    </source>
</evidence>
<feature type="transmembrane region" description="Helical" evidence="6">
    <location>
        <begin position="427"/>
        <end position="448"/>
    </location>
</feature>
<proteinExistence type="predicted"/>
<feature type="region of interest" description="Disordered" evidence="5">
    <location>
        <begin position="1"/>
        <end position="39"/>
    </location>
</feature>
<evidence type="ECO:0000256" key="1">
    <source>
        <dbReference type="ARBA" id="ARBA00004141"/>
    </source>
</evidence>
<dbReference type="InterPro" id="IPR036259">
    <property type="entry name" value="MFS_trans_sf"/>
</dbReference>
<keyword evidence="4 6" id="KW-0472">Membrane</keyword>
<evidence type="ECO:0000259" key="7">
    <source>
        <dbReference type="PROSITE" id="PS50850"/>
    </source>
</evidence>
<feature type="domain" description="Major facilitator superfamily (MFS) profile" evidence="7">
    <location>
        <begin position="59"/>
        <end position="492"/>
    </location>
</feature>
<keyword evidence="9" id="KW-1185">Reference proteome</keyword>
<sequence length="492" mass="53280">MSETSNSAIAMRPLSEDLGPTRPDLERQEQITENRPEKPVVTGVSSVTRDWSLGRKIYYTAVPCFLAYLITFSASITGPATLVLMDEFNISRTVALLPGTLYLVGLAFGPMFIASLSELIGRRWLYIFSSAALVVFSAGAGASHTYAGLLVCRFLAGFFGTSGIAMGAGTILDVWGYSKARGLAALLFTCGPFFGPSMGPLAGAYIMAEYDNNWRWTQWVICLLGGPLFLLVLPMKETSLVVGAHREVDAHGKKSSILLLAFSILKAAVVRSTTMLTTEAICFSLTLYTGYAYAVVFSFFASGNYVYQLEYGFDERQVGLVFLAVVIGYVLAAIVHVIIDQTLYARAVRLASNGRAAPEHRLYSGMAGSIFLPIGLFWYAWASQPGGHWAAVAASGLPFGLGAFVLFLSSIVYLVESYGASAAASALAANGLIRYMLGAVFPLFTFQMYERLGIHWAGSLFALLSLALLPIPWLLFQYGHKLRARSRFALAA</sequence>
<feature type="transmembrane region" description="Helical" evidence="6">
    <location>
        <begin position="454"/>
        <end position="476"/>
    </location>
</feature>
<evidence type="ECO:0000313" key="9">
    <source>
        <dbReference type="Proteomes" id="UP001642501"/>
    </source>
</evidence>
<feature type="transmembrane region" description="Helical" evidence="6">
    <location>
        <begin position="387"/>
        <end position="415"/>
    </location>
</feature>
<dbReference type="Proteomes" id="UP001642501">
    <property type="component" value="Unassembled WGS sequence"/>
</dbReference>
<evidence type="ECO:0000256" key="3">
    <source>
        <dbReference type="ARBA" id="ARBA00022989"/>
    </source>
</evidence>
<dbReference type="Pfam" id="PF07690">
    <property type="entry name" value="MFS_1"/>
    <property type="match status" value="1"/>
</dbReference>
<evidence type="ECO:0000256" key="4">
    <source>
        <dbReference type="ARBA" id="ARBA00023136"/>
    </source>
</evidence>
<comment type="caution">
    <text evidence="8">The sequence shown here is derived from an EMBL/GenBank/DDBJ whole genome shotgun (WGS) entry which is preliminary data.</text>
</comment>
<evidence type="ECO:0000256" key="6">
    <source>
        <dbReference type="SAM" id="Phobius"/>
    </source>
</evidence>
<feature type="transmembrane region" description="Helical" evidence="6">
    <location>
        <begin position="280"/>
        <end position="300"/>
    </location>
</feature>
<dbReference type="Gene3D" id="1.20.1250.20">
    <property type="entry name" value="MFS general substrate transporter like domains"/>
    <property type="match status" value="1"/>
</dbReference>
<keyword evidence="3 6" id="KW-1133">Transmembrane helix</keyword>
<dbReference type="InterPro" id="IPR020846">
    <property type="entry name" value="MFS_dom"/>
</dbReference>
<dbReference type="EMBL" id="CAWUOM010000001">
    <property type="protein sequence ID" value="CAK7262530.1"/>
    <property type="molecule type" value="Genomic_DNA"/>
</dbReference>
<name>A0ABP0D2T7_9PEZI</name>
<feature type="transmembrane region" description="Helical" evidence="6">
    <location>
        <begin position="57"/>
        <end position="76"/>
    </location>
</feature>
<feature type="transmembrane region" description="Helical" evidence="6">
    <location>
        <begin position="214"/>
        <end position="233"/>
    </location>
</feature>
<dbReference type="PANTHER" id="PTHR23502:SF182">
    <property type="entry name" value="POLYAMINE TRANSPORTER, PUTATIVE-RELATED"/>
    <property type="match status" value="1"/>
</dbReference>
<comment type="subcellular location">
    <subcellularLocation>
        <location evidence="1">Membrane</location>
        <topology evidence="1">Multi-pass membrane protein</topology>
    </subcellularLocation>
</comment>
<feature type="transmembrane region" description="Helical" evidence="6">
    <location>
        <begin position="320"/>
        <end position="339"/>
    </location>
</feature>
<feature type="transmembrane region" description="Helical" evidence="6">
    <location>
        <begin position="154"/>
        <end position="176"/>
    </location>
</feature>
<feature type="compositionally biased region" description="Basic and acidic residues" evidence="5">
    <location>
        <begin position="23"/>
        <end position="38"/>
    </location>
</feature>
<dbReference type="InterPro" id="IPR011701">
    <property type="entry name" value="MFS"/>
</dbReference>
<feature type="transmembrane region" description="Helical" evidence="6">
    <location>
        <begin position="124"/>
        <end position="142"/>
    </location>
</feature>
<gene>
    <name evidence="8" type="ORF">SEPCBS57363_000113</name>
</gene>
<feature type="transmembrane region" description="Helical" evidence="6">
    <location>
        <begin position="96"/>
        <end position="117"/>
    </location>
</feature>
<accession>A0ABP0D2T7</accession>
<organism evidence="8 9">
    <name type="scientific">Sporothrix epigloea</name>
    <dbReference type="NCBI Taxonomy" id="1892477"/>
    <lineage>
        <taxon>Eukaryota</taxon>
        <taxon>Fungi</taxon>
        <taxon>Dikarya</taxon>
        <taxon>Ascomycota</taxon>
        <taxon>Pezizomycotina</taxon>
        <taxon>Sordariomycetes</taxon>
        <taxon>Sordariomycetidae</taxon>
        <taxon>Ophiostomatales</taxon>
        <taxon>Ophiostomataceae</taxon>
        <taxon>Sporothrix</taxon>
    </lineage>
</organism>
<reference evidence="8 9" key="1">
    <citation type="submission" date="2024-01" db="EMBL/GenBank/DDBJ databases">
        <authorList>
            <person name="Allen C."/>
            <person name="Tagirdzhanova G."/>
        </authorList>
    </citation>
    <scope>NUCLEOTIDE SEQUENCE [LARGE SCALE GENOMIC DNA]</scope>
    <source>
        <strain evidence="8 9">CBS 573.63</strain>
    </source>
</reference>
<dbReference type="PROSITE" id="PS50850">
    <property type="entry name" value="MFS"/>
    <property type="match status" value="1"/>
</dbReference>
<keyword evidence="2 6" id="KW-0812">Transmembrane</keyword>
<protein>
    <recommendedName>
        <fullName evidence="7">Major facilitator superfamily (MFS) profile domain-containing protein</fullName>
    </recommendedName>
</protein>
<evidence type="ECO:0000256" key="2">
    <source>
        <dbReference type="ARBA" id="ARBA00022692"/>
    </source>
</evidence>
<evidence type="ECO:0000313" key="8">
    <source>
        <dbReference type="EMBL" id="CAK7262530.1"/>
    </source>
</evidence>
<dbReference type="PANTHER" id="PTHR23502">
    <property type="entry name" value="MAJOR FACILITATOR SUPERFAMILY"/>
    <property type="match status" value="1"/>
</dbReference>
<feature type="transmembrane region" description="Helical" evidence="6">
    <location>
        <begin position="183"/>
        <end position="208"/>
    </location>
</feature>